<dbReference type="Pfam" id="PF01636">
    <property type="entry name" value="APH"/>
    <property type="match status" value="1"/>
</dbReference>
<dbReference type="AlphaFoldDB" id="S8CA35"/>
<protein>
    <recommendedName>
        <fullName evidence="1">Aminoglycoside phosphotransferase domain-containing protein</fullName>
    </recommendedName>
</protein>
<evidence type="ECO:0000313" key="2">
    <source>
        <dbReference type="EMBL" id="EPS44542.1"/>
    </source>
</evidence>
<dbReference type="EMBL" id="AQGS01000043">
    <property type="protein sequence ID" value="EPS44542.1"/>
    <property type="molecule type" value="Genomic_DNA"/>
</dbReference>
<comment type="caution">
    <text evidence="2">The sequence shown here is derived from an EMBL/GenBank/DDBJ whole genome shotgun (WGS) entry which is preliminary data.</text>
</comment>
<accession>S8CA35</accession>
<dbReference type="eggNOG" id="ENOG502SH7E">
    <property type="taxonomic scope" value="Eukaryota"/>
</dbReference>
<dbReference type="STRING" id="1284197.S8CA35"/>
<reference evidence="2 3" key="1">
    <citation type="journal article" date="2013" name="PLoS Genet.">
        <title>Genomic mechanisms accounting for the adaptation to parasitism in nematode-trapping fungi.</title>
        <authorList>
            <person name="Meerupati T."/>
            <person name="Andersson K.M."/>
            <person name="Friman E."/>
            <person name="Kumar D."/>
            <person name="Tunlid A."/>
            <person name="Ahren D."/>
        </authorList>
    </citation>
    <scope>NUCLEOTIDE SEQUENCE [LARGE SCALE GENOMIC DNA]</scope>
    <source>
        <strain evidence="2 3">CBS 200.50</strain>
    </source>
</reference>
<dbReference type="Proteomes" id="UP000015100">
    <property type="component" value="Unassembled WGS sequence"/>
</dbReference>
<dbReference type="InterPro" id="IPR011009">
    <property type="entry name" value="Kinase-like_dom_sf"/>
</dbReference>
<gene>
    <name evidence="2" type="ORF">H072_1456</name>
</gene>
<name>S8CA35_DACHA</name>
<dbReference type="OrthoDB" id="4177236at2759"/>
<dbReference type="OMA" id="ELRCMDL"/>
<reference evidence="3" key="2">
    <citation type="submission" date="2013-04" db="EMBL/GenBank/DDBJ databases">
        <title>Genomic mechanisms accounting for the adaptation to parasitism in nematode-trapping fungi.</title>
        <authorList>
            <person name="Ahren D.G."/>
        </authorList>
    </citation>
    <scope>NUCLEOTIDE SEQUENCE [LARGE SCALE GENOMIC DNA]</scope>
    <source>
        <strain evidence="3">CBS 200.50</strain>
    </source>
</reference>
<organism evidence="2 3">
    <name type="scientific">Dactylellina haptotyla (strain CBS 200.50)</name>
    <name type="common">Nematode-trapping fungus</name>
    <name type="synonym">Monacrosporium haptotylum</name>
    <dbReference type="NCBI Taxonomy" id="1284197"/>
    <lineage>
        <taxon>Eukaryota</taxon>
        <taxon>Fungi</taxon>
        <taxon>Dikarya</taxon>
        <taxon>Ascomycota</taxon>
        <taxon>Pezizomycotina</taxon>
        <taxon>Orbiliomycetes</taxon>
        <taxon>Orbiliales</taxon>
        <taxon>Orbiliaceae</taxon>
        <taxon>Dactylellina</taxon>
    </lineage>
</organism>
<keyword evidence="3" id="KW-1185">Reference proteome</keyword>
<dbReference type="SUPFAM" id="SSF56112">
    <property type="entry name" value="Protein kinase-like (PK-like)"/>
    <property type="match status" value="1"/>
</dbReference>
<feature type="domain" description="Aminoglycoside phosphotransferase" evidence="1">
    <location>
        <begin position="47"/>
        <end position="208"/>
    </location>
</feature>
<sequence>MAPHETLSDPEIVELCRLGERLVGWEAGIAKISDQAMVKFGFQTTSAEATNLRIARELLDPNIVYVPRFYRFFRHEDIGYIVMEYVNGTHFSSSEYGELVNKMGEVINHFQSISGTVPGPLCGGISFGYLWDNDYPNFQTIEQLENWVNTRINPTYSHMVSFKDERLVLCHLDLSPENKWQKADGTICLVHWDMAGYYPRCFEAASFKFSSPIDKETFKAEMWDHMEAGIGREESKMARSVLAAWVNDGGIYL</sequence>
<dbReference type="PANTHER" id="PTHR21310:SF39">
    <property type="entry name" value="AMINOGLYCOSIDE PHOSPHOTRANSFERASE DOMAIN-CONTAINING PROTEIN"/>
    <property type="match status" value="1"/>
</dbReference>
<dbReference type="PANTHER" id="PTHR21310">
    <property type="entry name" value="AMINOGLYCOSIDE PHOSPHOTRANSFERASE-RELATED-RELATED"/>
    <property type="match status" value="1"/>
</dbReference>
<proteinExistence type="predicted"/>
<evidence type="ECO:0000259" key="1">
    <source>
        <dbReference type="Pfam" id="PF01636"/>
    </source>
</evidence>
<dbReference type="InterPro" id="IPR002575">
    <property type="entry name" value="Aminoglycoside_PTrfase"/>
</dbReference>
<dbReference type="InterPro" id="IPR051678">
    <property type="entry name" value="AGP_Transferase"/>
</dbReference>
<dbReference type="Gene3D" id="3.90.1200.10">
    <property type="match status" value="1"/>
</dbReference>
<evidence type="ECO:0000313" key="3">
    <source>
        <dbReference type="Proteomes" id="UP000015100"/>
    </source>
</evidence>
<dbReference type="HOGENOM" id="CLU_057145_0_0_1"/>